<dbReference type="InterPro" id="IPR025870">
    <property type="entry name" value="Glyoxalase-like_dom"/>
</dbReference>
<proteinExistence type="predicted"/>
<organism evidence="2 3">
    <name type="scientific">Mycolicibacterium komossense</name>
    <dbReference type="NCBI Taxonomy" id="1779"/>
    <lineage>
        <taxon>Bacteria</taxon>
        <taxon>Bacillati</taxon>
        <taxon>Actinomycetota</taxon>
        <taxon>Actinomycetes</taxon>
        <taxon>Mycobacteriales</taxon>
        <taxon>Mycobacteriaceae</taxon>
        <taxon>Mycolicibacterium</taxon>
    </lineage>
</organism>
<gene>
    <name evidence="2" type="ORF">H7J73_25755</name>
</gene>
<feature type="domain" description="Glyoxalase-like" evidence="1">
    <location>
        <begin position="6"/>
        <end position="110"/>
    </location>
</feature>
<dbReference type="RefSeq" id="WP_264070649.1">
    <property type="nucleotide sequence ID" value="NZ_JACKTY010000041.1"/>
</dbReference>
<evidence type="ECO:0000313" key="3">
    <source>
        <dbReference type="Proteomes" id="UP001526201"/>
    </source>
</evidence>
<protein>
    <submittedName>
        <fullName evidence="2">VOC family protein</fullName>
    </submittedName>
</protein>
<name>A0ABT3CIZ1_9MYCO</name>
<accession>A0ABT3CIZ1</accession>
<evidence type="ECO:0000313" key="2">
    <source>
        <dbReference type="EMBL" id="MCV7229421.1"/>
    </source>
</evidence>
<reference evidence="2 3" key="1">
    <citation type="journal article" date="2022" name="BMC Genomics">
        <title>Comparative genome analysis of mycobacteria focusing on tRNA and non-coding RNA.</title>
        <authorList>
            <person name="Behra P.R.K."/>
            <person name="Pettersson B.M.F."/>
            <person name="Ramesh M."/>
            <person name="Das S."/>
            <person name="Dasgupta S."/>
            <person name="Kirsebom L.A."/>
        </authorList>
    </citation>
    <scope>NUCLEOTIDE SEQUENCE [LARGE SCALE GENOMIC DNA]</scope>
    <source>
        <strain evidence="2 3">DSM 44078</strain>
    </source>
</reference>
<dbReference type="Gene3D" id="3.10.180.10">
    <property type="entry name" value="2,3-Dihydroxybiphenyl 1,2-Dioxygenase, domain 1"/>
    <property type="match status" value="1"/>
</dbReference>
<dbReference type="Proteomes" id="UP001526201">
    <property type="component" value="Unassembled WGS sequence"/>
</dbReference>
<dbReference type="SUPFAM" id="SSF54593">
    <property type="entry name" value="Glyoxalase/Bleomycin resistance protein/Dihydroxybiphenyl dioxygenase"/>
    <property type="match status" value="1"/>
</dbReference>
<dbReference type="EMBL" id="JACKTY010000041">
    <property type="protein sequence ID" value="MCV7229421.1"/>
    <property type="molecule type" value="Genomic_DNA"/>
</dbReference>
<comment type="caution">
    <text evidence="2">The sequence shown here is derived from an EMBL/GenBank/DDBJ whole genome shotgun (WGS) entry which is preliminary data.</text>
</comment>
<sequence>MLPDDIDHIVIAVPNLAAAKESFRTVLGLTAIGGGRHDGVGTENLIIPLQGSYLELVTVVDRDLAEQNPFGRLVSYALRHQLILAGWAVEIGGRNTSGLTHQRLTRAGVAVDLYGVEEIIGASDRPFGLVRSPDQVLPGAGAVDAAALLEIRVVRPDEPEPLELNSFDAVLGRDGHRPGGHLSAVALTRADGSVLVIDQRTWELVSR</sequence>
<evidence type="ECO:0000259" key="1">
    <source>
        <dbReference type="Pfam" id="PF13468"/>
    </source>
</evidence>
<keyword evidence="3" id="KW-1185">Reference proteome</keyword>
<dbReference type="Pfam" id="PF13468">
    <property type="entry name" value="Glyoxalase_3"/>
    <property type="match status" value="1"/>
</dbReference>
<dbReference type="InterPro" id="IPR029068">
    <property type="entry name" value="Glyas_Bleomycin-R_OHBP_Dase"/>
</dbReference>